<comment type="caution">
    <text evidence="2">The sequence shown here is derived from an EMBL/GenBank/DDBJ whole genome shotgun (WGS) entry which is preliminary data.</text>
</comment>
<protein>
    <submittedName>
        <fullName evidence="2">NAD dependent epimerase/dehydratase family protein</fullName>
    </submittedName>
</protein>
<gene>
    <name evidence="2" type="ORF">Mhypo_00206</name>
</gene>
<reference evidence="2 3" key="1">
    <citation type="submission" date="2018-08" db="EMBL/GenBank/DDBJ databases">
        <title>Meiothermus hypogaeus DSM 23238 genome sequencing project.</title>
        <authorList>
            <person name="Da Costa M.S."/>
            <person name="Albuquerque L."/>
            <person name="Raposo P."/>
            <person name="Froufe H.J.C."/>
            <person name="Barroso C.S."/>
            <person name="Egas C."/>
        </authorList>
    </citation>
    <scope>NUCLEOTIDE SEQUENCE [LARGE SCALE GENOMIC DNA]</scope>
    <source>
        <strain evidence="2 3">DSM 23238</strain>
    </source>
</reference>
<dbReference type="EMBL" id="QWKY01000002">
    <property type="protein sequence ID" value="RIH80914.1"/>
    <property type="molecule type" value="Genomic_DNA"/>
</dbReference>
<dbReference type="Gene3D" id="3.40.50.720">
    <property type="entry name" value="NAD(P)-binding Rossmann-like Domain"/>
    <property type="match status" value="1"/>
</dbReference>
<dbReference type="InterPro" id="IPR036291">
    <property type="entry name" value="NAD(P)-bd_dom_sf"/>
</dbReference>
<name>A0ABX9MVG6_9DEIN</name>
<keyword evidence="3" id="KW-1185">Reference proteome</keyword>
<evidence type="ECO:0000259" key="1">
    <source>
        <dbReference type="Pfam" id="PF01370"/>
    </source>
</evidence>
<organism evidence="2 3">
    <name type="scientific">Meiothermus hypogaeus</name>
    <dbReference type="NCBI Taxonomy" id="884155"/>
    <lineage>
        <taxon>Bacteria</taxon>
        <taxon>Thermotogati</taxon>
        <taxon>Deinococcota</taxon>
        <taxon>Deinococci</taxon>
        <taxon>Thermales</taxon>
        <taxon>Thermaceae</taxon>
        <taxon>Meiothermus</taxon>
    </lineage>
</organism>
<dbReference type="Proteomes" id="UP000265443">
    <property type="component" value="Unassembled WGS sequence"/>
</dbReference>
<evidence type="ECO:0000313" key="3">
    <source>
        <dbReference type="Proteomes" id="UP000265443"/>
    </source>
</evidence>
<feature type="domain" description="NAD-dependent epimerase/dehydratase" evidence="1">
    <location>
        <begin position="124"/>
        <end position="264"/>
    </location>
</feature>
<evidence type="ECO:0000313" key="2">
    <source>
        <dbReference type="EMBL" id="RIH80914.1"/>
    </source>
</evidence>
<dbReference type="SUPFAM" id="SSF51735">
    <property type="entry name" value="NAD(P)-binding Rossmann-fold domains"/>
    <property type="match status" value="1"/>
</dbReference>
<accession>A0ABX9MVG6</accession>
<dbReference type="Pfam" id="PF01370">
    <property type="entry name" value="Epimerase"/>
    <property type="match status" value="1"/>
</dbReference>
<dbReference type="InterPro" id="IPR001509">
    <property type="entry name" value="Epimerase_deHydtase"/>
</dbReference>
<proteinExistence type="predicted"/>
<sequence length="389" mass="42630">MVSSAYRPPRDEGFDKSTGLRRPRIICKTTVHGCVIGNHTATSHLPQVVERAGCLGYAQPMNILLLGGTRFVGRHIAEAALQRGHTVSTFTRGTNPLPGTESLVGDRQKGDLKALEGRTWDAVVDVNGYLPREVREAIAVLKGRVGRYAFISTVSVYRESSEPLDETSPLQTLADPTVEKVTGETYGGLKVLCELEVERAFGSQSFVVRPHLVVGPHDPTDRFTYWPRRFAGGGRVLVPGQPKHTLQYVDARDLGAFVVLGLEEELSGAYNGAATPVSWGSLVEACRQAAPTPAEAVWADEQWLLDNQVTPWADLPAWIPSFAPGRGIAQTQNVRAVAAGFTMRPLLQTVQDILAWDKARTEPLKAGMSRERELDLIQHWLSRSALHKD</sequence>